<organism evidence="1 2">
    <name type="scientific">Nosocomiicoccus ampullae</name>
    <dbReference type="NCBI Taxonomy" id="489910"/>
    <lineage>
        <taxon>Bacteria</taxon>
        <taxon>Bacillati</taxon>
        <taxon>Bacillota</taxon>
        <taxon>Bacilli</taxon>
        <taxon>Bacillales</taxon>
        <taxon>Staphylococcaceae</taxon>
        <taxon>Nosocomiicoccus</taxon>
    </lineage>
</organism>
<dbReference type="InterPro" id="IPR036249">
    <property type="entry name" value="Thioredoxin-like_sf"/>
</dbReference>
<name>A0A9Q2HEU5_9STAP</name>
<dbReference type="AlphaFoldDB" id="A0A9Q2HEU5"/>
<evidence type="ECO:0000313" key="2">
    <source>
        <dbReference type="Proteomes" id="UP000579136"/>
    </source>
</evidence>
<keyword evidence="2" id="KW-1185">Reference proteome</keyword>
<comment type="caution">
    <text evidence="1">The sequence shown here is derived from an EMBL/GenBank/DDBJ whole genome shotgun (WGS) entry which is preliminary data.</text>
</comment>
<protein>
    <submittedName>
        <fullName evidence="1">Glutaredoxin</fullName>
    </submittedName>
</protein>
<dbReference type="RefSeq" id="WP_183673341.1">
    <property type="nucleotide sequence ID" value="NZ_CBCRYX010000002.1"/>
</dbReference>
<sequence>MKLTLLMTPNCKLCDDAKLNLKHAIESFSNINYDEVDISTDDSLLEKYMIRVPVILHEDTIIQEGITDFFTIYEYIESVQA</sequence>
<dbReference type="Pfam" id="PF05768">
    <property type="entry name" value="Glrx-like"/>
    <property type="match status" value="1"/>
</dbReference>
<dbReference type="Gene3D" id="3.40.30.10">
    <property type="entry name" value="Glutaredoxin"/>
    <property type="match status" value="1"/>
</dbReference>
<dbReference type="SUPFAM" id="SSF52833">
    <property type="entry name" value="Thioredoxin-like"/>
    <property type="match status" value="1"/>
</dbReference>
<dbReference type="InterPro" id="IPR008554">
    <property type="entry name" value="Glutaredoxin-like"/>
</dbReference>
<dbReference type="EMBL" id="JACHHF010000003">
    <property type="protein sequence ID" value="MBB5175753.1"/>
    <property type="molecule type" value="Genomic_DNA"/>
</dbReference>
<gene>
    <name evidence="1" type="ORF">HNQ45_000628</name>
</gene>
<proteinExistence type="predicted"/>
<evidence type="ECO:0000313" key="1">
    <source>
        <dbReference type="EMBL" id="MBB5175753.1"/>
    </source>
</evidence>
<dbReference type="Proteomes" id="UP000579136">
    <property type="component" value="Unassembled WGS sequence"/>
</dbReference>
<accession>A0A9Q2HEU5</accession>
<reference evidence="1 2" key="1">
    <citation type="submission" date="2020-08" db="EMBL/GenBank/DDBJ databases">
        <title>Genomic Encyclopedia of Type Strains, Phase IV (KMG-IV): sequencing the most valuable type-strain genomes for metagenomic binning, comparative biology and taxonomic classification.</title>
        <authorList>
            <person name="Goeker M."/>
        </authorList>
    </citation>
    <scope>NUCLEOTIDE SEQUENCE [LARGE SCALE GENOMIC DNA]</scope>
    <source>
        <strain evidence="1 2">DSM 19163</strain>
    </source>
</reference>